<keyword evidence="2" id="KW-1133">Transmembrane helix</keyword>
<organism evidence="4 5">
    <name type="scientific">Polarella glacialis</name>
    <name type="common">Dinoflagellate</name>
    <dbReference type="NCBI Taxonomy" id="89957"/>
    <lineage>
        <taxon>Eukaryota</taxon>
        <taxon>Sar</taxon>
        <taxon>Alveolata</taxon>
        <taxon>Dinophyceae</taxon>
        <taxon>Suessiales</taxon>
        <taxon>Suessiaceae</taxon>
        <taxon>Polarella</taxon>
    </lineage>
</organism>
<dbReference type="InterPro" id="IPR050879">
    <property type="entry name" value="Acyltransferase_3"/>
</dbReference>
<dbReference type="GO" id="GO:0016020">
    <property type="term" value="C:membrane"/>
    <property type="evidence" value="ECO:0007669"/>
    <property type="project" value="TreeGrafter"/>
</dbReference>
<dbReference type="GO" id="GO:0000271">
    <property type="term" value="P:polysaccharide biosynthetic process"/>
    <property type="evidence" value="ECO:0007669"/>
    <property type="project" value="TreeGrafter"/>
</dbReference>
<feature type="region of interest" description="Disordered" evidence="1">
    <location>
        <begin position="55"/>
        <end position="85"/>
    </location>
</feature>
<name>A0A813L444_POLGL</name>
<reference evidence="4" key="1">
    <citation type="submission" date="2021-02" db="EMBL/GenBank/DDBJ databases">
        <authorList>
            <person name="Dougan E. K."/>
            <person name="Rhodes N."/>
            <person name="Thang M."/>
            <person name="Chan C."/>
        </authorList>
    </citation>
    <scope>NUCLEOTIDE SEQUENCE</scope>
</reference>
<feature type="compositionally biased region" description="Polar residues" evidence="1">
    <location>
        <begin position="56"/>
        <end position="68"/>
    </location>
</feature>
<evidence type="ECO:0000256" key="1">
    <source>
        <dbReference type="SAM" id="MobiDB-lite"/>
    </source>
</evidence>
<keyword evidence="2" id="KW-0472">Membrane</keyword>
<keyword evidence="3" id="KW-0732">Signal</keyword>
<feature type="signal peptide" evidence="3">
    <location>
        <begin position="1"/>
        <end position="23"/>
    </location>
</feature>
<feature type="transmembrane region" description="Helical" evidence="2">
    <location>
        <begin position="348"/>
        <end position="368"/>
    </location>
</feature>
<dbReference type="AlphaFoldDB" id="A0A813L444"/>
<evidence type="ECO:0000256" key="2">
    <source>
        <dbReference type="SAM" id="Phobius"/>
    </source>
</evidence>
<evidence type="ECO:0008006" key="6">
    <source>
        <dbReference type="Google" id="ProtNLM"/>
    </source>
</evidence>
<feature type="transmembrane region" description="Helical" evidence="2">
    <location>
        <begin position="315"/>
        <end position="336"/>
    </location>
</feature>
<dbReference type="Proteomes" id="UP000626109">
    <property type="component" value="Unassembled WGS sequence"/>
</dbReference>
<feature type="transmembrane region" description="Helical" evidence="2">
    <location>
        <begin position="415"/>
        <end position="437"/>
    </location>
</feature>
<dbReference type="PANTHER" id="PTHR23028">
    <property type="entry name" value="ACETYLTRANSFERASE"/>
    <property type="match status" value="1"/>
</dbReference>
<proteinExistence type="predicted"/>
<evidence type="ECO:0000313" key="4">
    <source>
        <dbReference type="EMBL" id="CAE8719063.1"/>
    </source>
</evidence>
<gene>
    <name evidence="4" type="ORF">PGLA2088_LOCUS40422</name>
</gene>
<feature type="transmembrane region" description="Helical" evidence="2">
    <location>
        <begin position="389"/>
        <end position="409"/>
    </location>
</feature>
<protein>
    <recommendedName>
        <fullName evidence="6">Acyltransferase 3 domain-containing protein</fullName>
    </recommendedName>
</protein>
<feature type="transmembrane region" description="Helical" evidence="2">
    <location>
        <begin position="489"/>
        <end position="512"/>
    </location>
</feature>
<sequence length="526" mass="58517">MLLTGVGPGCLLLWAFKATTCQGLSPADDICLGENRPMAADSGVLIQRHVVAVTPTPGSNRGHAQTQAHRSKTKTRLDTEHSRRSQQIGSKINNYTMLSLAAQMEAQEPDLLSKALLLPTMFWILIVAAVVFEIGGQLKSNRSNVDKAISVGSVNAMSARQAFSDTQALTGLRGVLALGVFLEHSGLADGDLSGSFFLLSGCLLSLSRMKEQGVMKAPFSFSAIWPWLSFWGQRYARLMPTYWVMIIFTSLPDSCQPIGSCHTGVVPDPVAFFLLPNPERHEWFVNVMLKLCFLYPFLERILLAAPDQDKPTPRWWIASVAIGAAVIKLMILGSALERGVTGFTGGDWWVAPVPLLQWNVSWYTFFPFRVPEIVMGMMIPHLRLEDASPWLWHLIDVLGSMWFLFILLVPMSVGMNPTICMAVDLQIQAPVMALIIWRLLHGRQSYFKQVFEMSLLVPLATCSYGFYLFQLGPVMDVMGTFDMRSETHASFVELLATFLLTYLIAWSCFVVVEEPAGDLVKRMLKT</sequence>
<accession>A0A813L444</accession>
<feature type="transmembrane region" description="Helical" evidence="2">
    <location>
        <begin position="111"/>
        <end position="132"/>
    </location>
</feature>
<keyword evidence="2" id="KW-0812">Transmembrane</keyword>
<dbReference type="PANTHER" id="PTHR23028:SF53">
    <property type="entry name" value="ACYL_TRANSF_3 DOMAIN-CONTAINING PROTEIN"/>
    <property type="match status" value="1"/>
</dbReference>
<evidence type="ECO:0000313" key="5">
    <source>
        <dbReference type="Proteomes" id="UP000626109"/>
    </source>
</evidence>
<dbReference type="EMBL" id="CAJNNW010033469">
    <property type="protein sequence ID" value="CAE8719063.1"/>
    <property type="molecule type" value="Genomic_DNA"/>
</dbReference>
<evidence type="ECO:0000256" key="3">
    <source>
        <dbReference type="SAM" id="SignalP"/>
    </source>
</evidence>
<comment type="caution">
    <text evidence="4">The sequence shown here is derived from an EMBL/GenBank/DDBJ whole genome shotgun (WGS) entry which is preliminary data.</text>
</comment>
<feature type="transmembrane region" description="Helical" evidence="2">
    <location>
        <begin position="449"/>
        <end position="469"/>
    </location>
</feature>
<feature type="chain" id="PRO_5032952915" description="Acyltransferase 3 domain-containing protein" evidence="3">
    <location>
        <begin position="24"/>
        <end position="526"/>
    </location>
</feature>